<evidence type="ECO:0000259" key="13">
    <source>
        <dbReference type="PROSITE" id="PS50105"/>
    </source>
</evidence>
<dbReference type="InterPro" id="IPR001660">
    <property type="entry name" value="SAM"/>
</dbReference>
<gene>
    <name evidence="14" type="ORF">AALO_G00217360</name>
</gene>
<evidence type="ECO:0000256" key="8">
    <source>
        <dbReference type="ARBA" id="ARBA00023163"/>
    </source>
</evidence>
<dbReference type="PANTHER" id="PTHR12247">
    <property type="entry name" value="POLYCOMB GROUP PROTEIN"/>
    <property type="match status" value="1"/>
</dbReference>
<dbReference type="GO" id="GO:0006325">
    <property type="term" value="P:chromatin organization"/>
    <property type="evidence" value="ECO:0007669"/>
    <property type="project" value="UniProtKB-KW"/>
</dbReference>
<evidence type="ECO:0000256" key="7">
    <source>
        <dbReference type="ARBA" id="ARBA00023015"/>
    </source>
</evidence>
<feature type="repeat" description="MBT" evidence="10">
    <location>
        <begin position="318"/>
        <end position="413"/>
    </location>
</feature>
<keyword evidence="3" id="KW-0677">Repeat</keyword>
<name>A0AAV6G652_9TELE</name>
<evidence type="ECO:0000256" key="3">
    <source>
        <dbReference type="ARBA" id="ARBA00022737"/>
    </source>
</evidence>
<evidence type="ECO:0000313" key="15">
    <source>
        <dbReference type="Proteomes" id="UP000823561"/>
    </source>
</evidence>
<dbReference type="InterPro" id="IPR050548">
    <property type="entry name" value="PcG_chromatin_remod_factors"/>
</dbReference>
<dbReference type="InterPro" id="IPR002515">
    <property type="entry name" value="Znf_C2H2C"/>
</dbReference>
<dbReference type="Gene3D" id="1.10.150.50">
    <property type="entry name" value="Transcription Factor, Ets-1"/>
    <property type="match status" value="1"/>
</dbReference>
<feature type="repeat" description="MBT" evidence="10">
    <location>
        <begin position="210"/>
        <end position="309"/>
    </location>
</feature>
<evidence type="ECO:0000313" key="14">
    <source>
        <dbReference type="EMBL" id="KAG5268867.1"/>
    </source>
</evidence>
<evidence type="ECO:0000256" key="11">
    <source>
        <dbReference type="PROSITE-ProRule" id="PRU01143"/>
    </source>
</evidence>
<dbReference type="InterPro" id="IPR004092">
    <property type="entry name" value="Mbt"/>
</dbReference>
<evidence type="ECO:0000256" key="4">
    <source>
        <dbReference type="ARBA" id="ARBA00022771"/>
    </source>
</evidence>
<evidence type="ECO:0000256" key="6">
    <source>
        <dbReference type="ARBA" id="ARBA00022853"/>
    </source>
</evidence>
<protein>
    <recommendedName>
        <fullName evidence="13">SAM domain-containing protein</fullName>
    </recommendedName>
</protein>
<dbReference type="PROSITE" id="PS50105">
    <property type="entry name" value="SAM_DOMAIN"/>
    <property type="match status" value="1"/>
</dbReference>
<keyword evidence="5" id="KW-0862">Zinc</keyword>
<dbReference type="SMART" id="SM00454">
    <property type="entry name" value="SAM"/>
    <property type="match status" value="1"/>
</dbReference>
<feature type="region of interest" description="Disordered" evidence="12">
    <location>
        <begin position="524"/>
        <end position="565"/>
    </location>
</feature>
<proteinExistence type="predicted"/>
<dbReference type="GO" id="GO:0005634">
    <property type="term" value="C:nucleus"/>
    <property type="evidence" value="ECO:0007669"/>
    <property type="project" value="UniProtKB-SubCell"/>
</dbReference>
<dbReference type="Gene3D" id="4.10.320.30">
    <property type="match status" value="1"/>
</dbReference>
<keyword evidence="15" id="KW-1185">Reference proteome</keyword>
<dbReference type="Proteomes" id="UP000823561">
    <property type="component" value="Chromosome 16"/>
</dbReference>
<dbReference type="Pfam" id="PF02820">
    <property type="entry name" value="MBT"/>
    <property type="match status" value="3"/>
</dbReference>
<dbReference type="EMBL" id="JADWDJ010000016">
    <property type="protein sequence ID" value="KAG5268867.1"/>
    <property type="molecule type" value="Genomic_DNA"/>
</dbReference>
<dbReference type="CDD" id="cd20134">
    <property type="entry name" value="MBT_L3MBTL1_rpt2"/>
    <property type="match status" value="1"/>
</dbReference>
<keyword evidence="9" id="KW-0539">Nucleus</keyword>
<dbReference type="CDD" id="cd09582">
    <property type="entry name" value="SAM_Scm-like-3MBT3_4"/>
    <property type="match status" value="1"/>
</dbReference>
<keyword evidence="8" id="KW-0804">Transcription</keyword>
<evidence type="ECO:0000256" key="10">
    <source>
        <dbReference type="PROSITE-ProRule" id="PRU00459"/>
    </source>
</evidence>
<keyword evidence="2" id="KW-0479">Metal-binding</keyword>
<dbReference type="FunFam" id="2.30.30.140:FF:000007">
    <property type="entry name" value="Lethal(3)malignant brain tumor-like protein 1"/>
    <property type="match status" value="2"/>
</dbReference>
<feature type="domain" description="SAM" evidence="13">
    <location>
        <begin position="646"/>
        <end position="710"/>
    </location>
</feature>
<evidence type="ECO:0000256" key="12">
    <source>
        <dbReference type="SAM" id="MobiDB-lite"/>
    </source>
</evidence>
<dbReference type="GO" id="GO:0003682">
    <property type="term" value="F:chromatin binding"/>
    <property type="evidence" value="ECO:0007669"/>
    <property type="project" value="TreeGrafter"/>
</dbReference>
<dbReference type="GO" id="GO:0008270">
    <property type="term" value="F:zinc ion binding"/>
    <property type="evidence" value="ECO:0007669"/>
    <property type="project" value="UniProtKB-KW"/>
</dbReference>
<dbReference type="CDD" id="cd20103">
    <property type="entry name" value="MBT_L3MBTL1-like_rpt3"/>
    <property type="match status" value="1"/>
</dbReference>
<evidence type="ECO:0000256" key="1">
    <source>
        <dbReference type="ARBA" id="ARBA00004123"/>
    </source>
</evidence>
<dbReference type="AlphaFoldDB" id="A0AAV6G652"/>
<keyword evidence="7" id="KW-0805">Transcription regulation</keyword>
<dbReference type="CDD" id="cd20133">
    <property type="entry name" value="MBT_L3MBTL4_rpt1"/>
    <property type="match status" value="1"/>
</dbReference>
<dbReference type="PROSITE" id="PS51079">
    <property type="entry name" value="MBT"/>
    <property type="match status" value="3"/>
</dbReference>
<feature type="compositionally biased region" description="Basic and acidic residues" evidence="12">
    <location>
        <begin position="74"/>
        <end position="86"/>
    </location>
</feature>
<feature type="region of interest" description="Disordered" evidence="12">
    <location>
        <begin position="74"/>
        <end position="96"/>
    </location>
</feature>
<dbReference type="SUPFAM" id="SSF63748">
    <property type="entry name" value="Tudor/PWWP/MBT"/>
    <property type="match status" value="3"/>
</dbReference>
<dbReference type="GO" id="GO:0042393">
    <property type="term" value="F:histone binding"/>
    <property type="evidence" value="ECO:0007669"/>
    <property type="project" value="TreeGrafter"/>
</dbReference>
<accession>A0AAV6G652</accession>
<dbReference type="InterPro" id="IPR013761">
    <property type="entry name" value="SAM/pointed_sf"/>
</dbReference>
<reference evidence="14" key="1">
    <citation type="submission" date="2020-10" db="EMBL/GenBank/DDBJ databases">
        <title>Chromosome-scale genome assembly of the Allis shad, Alosa alosa.</title>
        <authorList>
            <person name="Margot Z."/>
            <person name="Christophe K."/>
            <person name="Cabau C."/>
            <person name="Louis A."/>
            <person name="Berthelot C."/>
            <person name="Parey E."/>
            <person name="Roest Crollius H."/>
            <person name="Montfort J."/>
            <person name="Robinson-Rechavi M."/>
            <person name="Bucao C."/>
            <person name="Bouchez O."/>
            <person name="Gislard M."/>
            <person name="Lluch J."/>
            <person name="Milhes M."/>
            <person name="Lampietro C."/>
            <person name="Lopez Roques C."/>
            <person name="Donnadieu C."/>
            <person name="Braasch I."/>
            <person name="Desvignes T."/>
            <person name="Postlethwait J."/>
            <person name="Bobe J."/>
            <person name="Guiguen Y."/>
        </authorList>
    </citation>
    <scope>NUCLEOTIDE SEQUENCE</scope>
    <source>
        <strain evidence="14">M-15738</strain>
        <tissue evidence="14">Blood</tissue>
    </source>
</reference>
<comment type="subcellular location">
    <subcellularLocation>
        <location evidence="1">Nucleus</location>
    </subcellularLocation>
</comment>
<dbReference type="Pfam" id="PF00536">
    <property type="entry name" value="SAM_1"/>
    <property type="match status" value="1"/>
</dbReference>
<evidence type="ECO:0000256" key="5">
    <source>
        <dbReference type="ARBA" id="ARBA00022833"/>
    </source>
</evidence>
<feature type="repeat" description="MBT" evidence="10">
    <location>
        <begin position="102"/>
        <end position="202"/>
    </location>
</feature>
<dbReference type="SMART" id="SM00561">
    <property type="entry name" value="MBT"/>
    <property type="match status" value="3"/>
</dbReference>
<dbReference type="PANTHER" id="PTHR12247:SF78">
    <property type="entry name" value="LETHAL(3)MALIGNANT BRAIN TUMOR-LIKE PROTEIN 4"/>
    <property type="match status" value="1"/>
</dbReference>
<dbReference type="GO" id="GO:0045892">
    <property type="term" value="P:negative regulation of DNA-templated transcription"/>
    <property type="evidence" value="ECO:0007669"/>
    <property type="project" value="TreeGrafter"/>
</dbReference>
<keyword evidence="6" id="KW-0156">Chromatin regulator</keyword>
<evidence type="ECO:0000256" key="9">
    <source>
        <dbReference type="ARBA" id="ARBA00023242"/>
    </source>
</evidence>
<dbReference type="PROSITE" id="PS51802">
    <property type="entry name" value="ZF_CCHHC"/>
    <property type="match status" value="1"/>
</dbReference>
<keyword evidence="4 11" id="KW-0863">Zinc-finger</keyword>
<dbReference type="Gene3D" id="2.30.30.140">
    <property type="match status" value="3"/>
</dbReference>
<dbReference type="SUPFAM" id="SSF47769">
    <property type="entry name" value="SAM/Pointed domain"/>
    <property type="match status" value="1"/>
</dbReference>
<comment type="caution">
    <text evidence="14">The sequence shown here is derived from an EMBL/GenBank/DDBJ whole genome shotgun (WGS) entry which is preliminary data.</text>
</comment>
<sequence length="723" mass="81608">MFFLHPLQVFPKAFGEAELKRDWNGLLETVSLLGSPGWEQIPNESILSLMMQAEDKKDKKKKASLNSRGVTDEYCLRERPKEDPTKMKNKSTSQVSGKKRPWSWEQYLGEEVAIAAPLRLFTEYQSFPHGRNGFKVGMRLEGIDPLHPSMFCVLSVAEVIGYRLRLHIDGYSECYDFWVNADSPDIRPAGWCEETDHKLHPPKGYKANEFNWEKYLEACNAQAAPKNLFKAPNSTSTNSKFQVGMKLEAVDRKNPCLVCVATVADVADNRFLVHFDNWDDTYDYWCDASSPYIHPVGWCQDHGRPLTAPQGHPNPEHFLWEEYLEDNGASAVQSQAFCMSPPHNFQVNMKLEAVDRRNAMLIRVATIVDTEDYRVKIHFDGWHEKFDFWVDSDLPDLHPVGWCARTGHPLESPLTHIGLSDLKSSVTQGVCPTPGCRGVGHIKGAKYTGHHSAFGCPYSDINVKKEVVLPDRLGGEKQITFVPVHFVQKTKRLFPEEEDDGKEEDEGHMETRAMLSGYEGASRLRGRYSSSPRSAAQALVKSEQRDDSSAQGHKLLSPLGKRGRVPSRLAQSTKYLRIKEEEEEVELNSMITGERNVDSLQQALHQSVFLSAMSAHPSRDLPLCWEQHCKLLPGVAGVQASRVAHWTVDEVADFIHSLPGCVEQAKQFREEQIDGKAFLLLTQRDIVKIMSVKLGPALKIYNSILMFKHAEDDQSTSSDANNT</sequence>
<evidence type="ECO:0000256" key="2">
    <source>
        <dbReference type="ARBA" id="ARBA00022723"/>
    </source>
</evidence>
<dbReference type="Pfam" id="PF01530">
    <property type="entry name" value="zf-C2HC"/>
    <property type="match status" value="1"/>
</dbReference>
<organism evidence="14 15">
    <name type="scientific">Alosa alosa</name>
    <name type="common">allis shad</name>
    <dbReference type="NCBI Taxonomy" id="278164"/>
    <lineage>
        <taxon>Eukaryota</taxon>
        <taxon>Metazoa</taxon>
        <taxon>Chordata</taxon>
        <taxon>Craniata</taxon>
        <taxon>Vertebrata</taxon>
        <taxon>Euteleostomi</taxon>
        <taxon>Actinopterygii</taxon>
        <taxon>Neopterygii</taxon>
        <taxon>Teleostei</taxon>
        <taxon>Clupei</taxon>
        <taxon>Clupeiformes</taxon>
        <taxon>Clupeoidei</taxon>
        <taxon>Clupeidae</taxon>
        <taxon>Alosa</taxon>
    </lineage>
</organism>